<sequence>MPGAPPPEVSALPVLSDLKSGEAFDDRLESTLSFLAECGAGEARRAARKQAATKTAAAGEELEALKGELSRLDARLSADLRPRLEGAAQAAAELGEKVAGLRSALEQLPLLRREAQELVGKLTRRQVSEIKQLARNPPDCIRRTLSAAWLLLNADRFRGQSAVQFNEEKDWRRCQRMLGEDSFVSGILNYSPACLEVSPQIPQYVASTYLGMKLAGPGPAQEPAVPRCASQCRSGSSDAPAHGPAQGAAGAAGAPKPRAPSKGTRSQASLGAAGSKASLPKPPLEVASVSRASEPCGTLLLWMQRLMAESQERSRLLRELAPAEAELRAAEQDLRALEAEARRDEGALAVLRLRALEREHELRRLRGEGRPPSGRRLSATGQAPLSSRPRSGRPPSAGRPVSSRPRSGLRKRAVRRLDLPPVQPVTAGGAGSRSATPVSSARGTNPAVGHLRPSGLALTPLRAPRTPKVELDVTGRLKSVKDRLAQFRVRFDKNCSVIVEESQALEALGRIALVLEEHRGRLKLALEGHCDHGEDEGVDEARGNAVARWLVDRMGVAAGLLRVRGRRHAAPGGRCVVPRPLQELVPLYGPISPKLASSNGRVGLYFEEAKAELTPETTFILMEMAKWLEGEKGTAIIEGHCDKAEPPSLGMRRARAAADELVKLGVGPKRLQPESRMAESPLSTLHAAPNRRVELYLG</sequence>
<keyword evidence="5" id="KW-1185">Reference proteome</keyword>
<protein>
    <recommendedName>
        <fullName evidence="3">OmpA-like domain-containing protein</fullName>
    </recommendedName>
</protein>
<dbReference type="CDD" id="cd07185">
    <property type="entry name" value="OmpA_C-like"/>
    <property type="match status" value="1"/>
</dbReference>
<feature type="compositionally biased region" description="Low complexity" evidence="2">
    <location>
        <begin position="266"/>
        <end position="279"/>
    </location>
</feature>
<dbReference type="SUPFAM" id="SSF103088">
    <property type="entry name" value="OmpA-like"/>
    <property type="match status" value="2"/>
</dbReference>
<accession>A0ABN9U6U8</accession>
<dbReference type="Gene3D" id="3.30.1330.60">
    <property type="entry name" value="OmpA-like domain"/>
    <property type="match status" value="1"/>
</dbReference>
<dbReference type="EMBL" id="CAUYUJ010015495">
    <property type="protein sequence ID" value="CAK0854734.1"/>
    <property type="molecule type" value="Genomic_DNA"/>
</dbReference>
<dbReference type="InterPro" id="IPR050330">
    <property type="entry name" value="Bact_OuterMem_StrucFunc"/>
</dbReference>
<feature type="coiled-coil region" evidence="1">
    <location>
        <begin position="313"/>
        <end position="354"/>
    </location>
</feature>
<feature type="compositionally biased region" description="Polar residues" evidence="2">
    <location>
        <begin position="433"/>
        <end position="443"/>
    </location>
</feature>
<dbReference type="InterPro" id="IPR006665">
    <property type="entry name" value="OmpA-like"/>
</dbReference>
<dbReference type="Pfam" id="PF00691">
    <property type="entry name" value="OmpA"/>
    <property type="match status" value="1"/>
</dbReference>
<feature type="region of interest" description="Disordered" evidence="2">
    <location>
        <begin position="363"/>
        <end position="460"/>
    </location>
</feature>
<dbReference type="Gene3D" id="1.20.920.20">
    <property type="match status" value="1"/>
</dbReference>
<evidence type="ECO:0000313" key="4">
    <source>
        <dbReference type="EMBL" id="CAK0854734.1"/>
    </source>
</evidence>
<evidence type="ECO:0000256" key="1">
    <source>
        <dbReference type="SAM" id="Coils"/>
    </source>
</evidence>
<evidence type="ECO:0000256" key="2">
    <source>
        <dbReference type="SAM" id="MobiDB-lite"/>
    </source>
</evidence>
<dbReference type="InterPro" id="IPR036737">
    <property type="entry name" value="OmpA-like_sf"/>
</dbReference>
<keyword evidence="1" id="KW-0175">Coiled coil</keyword>
<gene>
    <name evidence="4" type="ORF">PCOR1329_LOCUS45700</name>
</gene>
<name>A0ABN9U6U8_9DINO</name>
<comment type="caution">
    <text evidence="4">The sequence shown here is derived from an EMBL/GenBank/DDBJ whole genome shotgun (WGS) entry which is preliminary data.</text>
</comment>
<evidence type="ECO:0000259" key="3">
    <source>
        <dbReference type="PROSITE" id="PS51123"/>
    </source>
</evidence>
<organism evidence="4 5">
    <name type="scientific">Prorocentrum cordatum</name>
    <dbReference type="NCBI Taxonomy" id="2364126"/>
    <lineage>
        <taxon>Eukaryota</taxon>
        <taxon>Sar</taxon>
        <taxon>Alveolata</taxon>
        <taxon>Dinophyceae</taxon>
        <taxon>Prorocentrales</taxon>
        <taxon>Prorocentraceae</taxon>
        <taxon>Prorocentrum</taxon>
    </lineage>
</organism>
<feature type="compositionally biased region" description="Low complexity" evidence="2">
    <location>
        <begin position="239"/>
        <end position="256"/>
    </location>
</feature>
<dbReference type="PANTHER" id="PTHR30329">
    <property type="entry name" value="STATOR ELEMENT OF FLAGELLAR MOTOR COMPLEX"/>
    <property type="match status" value="1"/>
</dbReference>
<evidence type="ECO:0000313" key="5">
    <source>
        <dbReference type="Proteomes" id="UP001189429"/>
    </source>
</evidence>
<feature type="domain" description="OmpA-like" evidence="3">
    <location>
        <begin position="593"/>
        <end position="698"/>
    </location>
</feature>
<proteinExistence type="predicted"/>
<reference evidence="4" key="1">
    <citation type="submission" date="2023-10" db="EMBL/GenBank/DDBJ databases">
        <authorList>
            <person name="Chen Y."/>
            <person name="Shah S."/>
            <person name="Dougan E. K."/>
            <person name="Thang M."/>
            <person name="Chan C."/>
        </authorList>
    </citation>
    <scope>NUCLEOTIDE SEQUENCE [LARGE SCALE GENOMIC DNA]</scope>
</reference>
<dbReference type="PANTHER" id="PTHR30329:SF21">
    <property type="entry name" value="LIPOPROTEIN YIAD-RELATED"/>
    <property type="match status" value="1"/>
</dbReference>
<feature type="region of interest" description="Disordered" evidence="2">
    <location>
        <begin position="220"/>
        <end position="282"/>
    </location>
</feature>
<feature type="compositionally biased region" description="Low complexity" evidence="2">
    <location>
        <begin position="370"/>
        <end position="406"/>
    </location>
</feature>
<dbReference type="Proteomes" id="UP001189429">
    <property type="component" value="Unassembled WGS sequence"/>
</dbReference>
<dbReference type="PROSITE" id="PS51123">
    <property type="entry name" value="OMPA_2"/>
    <property type="match status" value="1"/>
</dbReference>